<dbReference type="EMBL" id="JAIWYP010000002">
    <property type="protein sequence ID" value="KAH3871788.1"/>
    <property type="molecule type" value="Genomic_DNA"/>
</dbReference>
<dbReference type="Proteomes" id="UP000828390">
    <property type="component" value="Unassembled WGS sequence"/>
</dbReference>
<reference evidence="1" key="2">
    <citation type="submission" date="2020-11" db="EMBL/GenBank/DDBJ databases">
        <authorList>
            <person name="McCartney M.A."/>
            <person name="Auch B."/>
            <person name="Kono T."/>
            <person name="Mallez S."/>
            <person name="Becker A."/>
            <person name="Gohl D.M."/>
            <person name="Silverstein K.A.T."/>
            <person name="Koren S."/>
            <person name="Bechman K.B."/>
            <person name="Herman A."/>
            <person name="Abrahante J.E."/>
            <person name="Garbe J."/>
        </authorList>
    </citation>
    <scope>NUCLEOTIDE SEQUENCE</scope>
    <source>
        <strain evidence="1">Duluth1</strain>
        <tissue evidence="1">Whole animal</tissue>
    </source>
</reference>
<evidence type="ECO:0000313" key="2">
    <source>
        <dbReference type="Proteomes" id="UP000828390"/>
    </source>
</evidence>
<protein>
    <submittedName>
        <fullName evidence="1">Uncharacterized protein</fullName>
    </submittedName>
</protein>
<dbReference type="AlphaFoldDB" id="A0A9D4M8G0"/>
<evidence type="ECO:0000313" key="1">
    <source>
        <dbReference type="EMBL" id="KAH3871788.1"/>
    </source>
</evidence>
<comment type="caution">
    <text evidence="1">The sequence shown here is derived from an EMBL/GenBank/DDBJ whole genome shotgun (WGS) entry which is preliminary data.</text>
</comment>
<keyword evidence="2" id="KW-1185">Reference proteome</keyword>
<name>A0A9D4M8G0_DREPO</name>
<sequence length="61" mass="6948">MLVQIQSLQSPDRIQEGSNMAFIPYPGYSYFHSESVRHSYSCNSKQGLSVYNSDTKTQPLM</sequence>
<proteinExistence type="predicted"/>
<gene>
    <name evidence="1" type="ORF">DPMN_035002</name>
</gene>
<organism evidence="1 2">
    <name type="scientific">Dreissena polymorpha</name>
    <name type="common">Zebra mussel</name>
    <name type="synonym">Mytilus polymorpha</name>
    <dbReference type="NCBI Taxonomy" id="45954"/>
    <lineage>
        <taxon>Eukaryota</taxon>
        <taxon>Metazoa</taxon>
        <taxon>Spiralia</taxon>
        <taxon>Lophotrochozoa</taxon>
        <taxon>Mollusca</taxon>
        <taxon>Bivalvia</taxon>
        <taxon>Autobranchia</taxon>
        <taxon>Heteroconchia</taxon>
        <taxon>Euheterodonta</taxon>
        <taxon>Imparidentia</taxon>
        <taxon>Neoheterodontei</taxon>
        <taxon>Myida</taxon>
        <taxon>Dreissenoidea</taxon>
        <taxon>Dreissenidae</taxon>
        <taxon>Dreissena</taxon>
    </lineage>
</organism>
<accession>A0A9D4M8G0</accession>
<reference evidence="1" key="1">
    <citation type="journal article" date="2019" name="bioRxiv">
        <title>The Genome of the Zebra Mussel, Dreissena polymorpha: A Resource for Invasive Species Research.</title>
        <authorList>
            <person name="McCartney M.A."/>
            <person name="Auch B."/>
            <person name="Kono T."/>
            <person name="Mallez S."/>
            <person name="Zhang Y."/>
            <person name="Obille A."/>
            <person name="Becker A."/>
            <person name="Abrahante J.E."/>
            <person name="Garbe J."/>
            <person name="Badalamenti J.P."/>
            <person name="Herman A."/>
            <person name="Mangelson H."/>
            <person name="Liachko I."/>
            <person name="Sullivan S."/>
            <person name="Sone E.D."/>
            <person name="Koren S."/>
            <person name="Silverstein K.A.T."/>
            <person name="Beckman K.B."/>
            <person name="Gohl D.M."/>
        </authorList>
    </citation>
    <scope>NUCLEOTIDE SEQUENCE</scope>
    <source>
        <strain evidence="1">Duluth1</strain>
        <tissue evidence="1">Whole animal</tissue>
    </source>
</reference>